<gene>
    <name evidence="1" type="ORF">VNI00_006630</name>
</gene>
<comment type="caution">
    <text evidence="1">The sequence shown here is derived from an EMBL/GenBank/DDBJ whole genome shotgun (WGS) entry which is preliminary data.</text>
</comment>
<organism evidence="1 2">
    <name type="scientific">Paramarasmius palmivorus</name>
    <dbReference type="NCBI Taxonomy" id="297713"/>
    <lineage>
        <taxon>Eukaryota</taxon>
        <taxon>Fungi</taxon>
        <taxon>Dikarya</taxon>
        <taxon>Basidiomycota</taxon>
        <taxon>Agaricomycotina</taxon>
        <taxon>Agaricomycetes</taxon>
        <taxon>Agaricomycetidae</taxon>
        <taxon>Agaricales</taxon>
        <taxon>Marasmiineae</taxon>
        <taxon>Marasmiaceae</taxon>
        <taxon>Paramarasmius</taxon>
    </lineage>
</organism>
<dbReference type="AlphaFoldDB" id="A0AAW0D9G8"/>
<keyword evidence="2" id="KW-1185">Reference proteome</keyword>
<name>A0AAW0D9G8_9AGAR</name>
<accession>A0AAW0D9G8</accession>
<reference evidence="1 2" key="1">
    <citation type="submission" date="2024-01" db="EMBL/GenBank/DDBJ databases">
        <title>A draft genome for a cacao thread blight-causing isolate of Paramarasmius palmivorus.</title>
        <authorList>
            <person name="Baruah I.K."/>
            <person name="Bukari Y."/>
            <person name="Amoako-Attah I."/>
            <person name="Meinhardt L.W."/>
            <person name="Bailey B.A."/>
            <person name="Cohen S.P."/>
        </authorList>
    </citation>
    <scope>NUCLEOTIDE SEQUENCE [LARGE SCALE GENOMIC DNA]</scope>
    <source>
        <strain evidence="1 2">GH-12</strain>
    </source>
</reference>
<protein>
    <submittedName>
        <fullName evidence="1">Uncharacterized protein</fullName>
    </submittedName>
</protein>
<evidence type="ECO:0000313" key="1">
    <source>
        <dbReference type="EMBL" id="KAK7047399.1"/>
    </source>
</evidence>
<evidence type="ECO:0000313" key="2">
    <source>
        <dbReference type="Proteomes" id="UP001383192"/>
    </source>
</evidence>
<proteinExistence type="predicted"/>
<sequence>MVLSSESLQRLDKIVRLSVQGDPDESVAYGVLNEMLFEHKNLFEPGTFIVFPQLWLKWNPKQAGDRRGDKPDVGIGRLRSGGSISLQGGAEQKAALLPLMRSLPPASKLEIESDMDTKESLRSRFERASSQARDQVKAAIRNGAIPYDVVVPWLVVVGPYFVVKEIGPFTEAERNTREYKPNDSGDFLFSEVANNLRDNAAHIPILERIYRIGTPEAAVAIDAFLRQGLAFYDNDNRL</sequence>
<dbReference type="EMBL" id="JAYKXP010000020">
    <property type="protein sequence ID" value="KAK7047399.1"/>
    <property type="molecule type" value="Genomic_DNA"/>
</dbReference>
<dbReference type="Proteomes" id="UP001383192">
    <property type="component" value="Unassembled WGS sequence"/>
</dbReference>